<reference evidence="2 3" key="1">
    <citation type="journal article" date="2012" name="BMC Genomics">
        <title>The Caulobacter crescentus phage phiCbK: genomics of a canonical phage.</title>
        <authorList>
            <person name="Gill J.J."/>
            <person name="Berry J.D."/>
            <person name="Russell W.K."/>
            <person name="Lessor L."/>
            <person name="Escobar Garcia D.A."/>
            <person name="Hernandez D."/>
            <person name="Kane A."/>
            <person name="Keene J."/>
            <person name="Maddox M."/>
            <person name="Martin R."/>
            <person name="Mohan S."/>
            <person name="Thorn A.M."/>
            <person name="Russell D.H."/>
            <person name="Young R."/>
        </authorList>
    </citation>
    <scope>NUCLEOTIDE SEQUENCE [LARGE SCALE GENOMIC DNA]</scope>
</reference>
<evidence type="ECO:0000313" key="2">
    <source>
        <dbReference type="EMBL" id="AFU86821.1"/>
    </source>
</evidence>
<dbReference type="EMBL" id="JX100814">
    <property type="protein sequence ID" value="AFU86490.1"/>
    <property type="molecule type" value="Genomic_DNA"/>
</dbReference>
<keyword evidence="3" id="KW-1185">Reference proteome</keyword>
<proteinExistence type="predicted"/>
<name>K4JP84_9CAUD</name>
<protein>
    <submittedName>
        <fullName evidence="2">Uncharacterized protein</fullName>
    </submittedName>
</protein>
<dbReference type="KEGG" id="vg:13995789"/>
<evidence type="ECO:0000313" key="1">
    <source>
        <dbReference type="EMBL" id="AFU86490.1"/>
    </source>
</evidence>
<evidence type="ECO:0000313" key="3">
    <source>
        <dbReference type="Proteomes" id="UP000000461"/>
    </source>
</evidence>
<dbReference type="Proteomes" id="UP000000461">
    <property type="component" value="Segment"/>
</dbReference>
<dbReference type="EMBL" id="JX100814">
    <property type="protein sequence ID" value="AFU86821.1"/>
    <property type="molecule type" value="Genomic_DNA"/>
</dbReference>
<accession>K4JP84</accession>
<dbReference type="KEGG" id="vg:13996120"/>
<sequence>MRVARESFAVFWTRPGWRVQFHADMKRALYPTAKAAADAFAAMFPADQVKSVRDGSGRFLAFKR</sequence>
<gene>
    <name evidence="1" type="ORF">CcrRogue_gp008</name>
    <name evidence="2" type="ORF">CcrRogue_gp339</name>
</gene>
<dbReference type="OrthoDB" id="28250at10239"/>
<organism evidence="2 3">
    <name type="scientific">Caulobacter phage CcrRogue</name>
    <dbReference type="NCBI Taxonomy" id="2927986"/>
    <lineage>
        <taxon>Viruses</taxon>
        <taxon>Duplodnaviria</taxon>
        <taxon>Heunggongvirae</taxon>
        <taxon>Uroviricota</taxon>
        <taxon>Caudoviricetes</taxon>
        <taxon>Jeanschmidtviridae</taxon>
        <taxon>Poindextervirus</taxon>
        <taxon>Poindextervirus rogue</taxon>
    </lineage>
</organism>